<protein>
    <recommendedName>
        <fullName evidence="7">tRNA (guanine(26)-N(2))-dimethyltransferase</fullName>
        <ecNumber evidence="7">2.1.1.216</ecNumber>
    </recommendedName>
</protein>
<dbReference type="PROSITE" id="PS51626">
    <property type="entry name" value="SAM_MT_TRM1"/>
    <property type="match status" value="1"/>
</dbReference>
<name>A0A1J5SQR7_9ARCH</name>
<evidence type="ECO:0000256" key="8">
    <source>
        <dbReference type="PROSITE-ProRule" id="PRU00958"/>
    </source>
</evidence>
<dbReference type="InterPro" id="IPR002905">
    <property type="entry name" value="Trm1"/>
</dbReference>
<comment type="caution">
    <text evidence="9">The sequence shown here is derived from an EMBL/GenBank/DDBJ whole genome shotgun (WGS) entry which is preliminary data.</text>
</comment>
<keyword evidence="3 8" id="KW-0808">Transferase</keyword>
<dbReference type="EMBL" id="MIYV01000021">
    <property type="protein sequence ID" value="OIR10841.1"/>
    <property type="molecule type" value="Genomic_DNA"/>
</dbReference>
<dbReference type="GO" id="GO:0160104">
    <property type="term" value="F:tRNA (guanine(26)-N2)-dimethyltransferase activity"/>
    <property type="evidence" value="ECO:0007669"/>
    <property type="project" value="UniProtKB-EC"/>
</dbReference>
<dbReference type="Proteomes" id="UP000183403">
    <property type="component" value="Unassembled WGS sequence"/>
</dbReference>
<keyword evidence="4 8" id="KW-0949">S-adenosyl-L-methionine</keyword>
<dbReference type="Gene3D" id="3.40.50.150">
    <property type="entry name" value="Vaccinia Virus protein VP39"/>
    <property type="match status" value="1"/>
</dbReference>
<evidence type="ECO:0000256" key="3">
    <source>
        <dbReference type="ARBA" id="ARBA00022679"/>
    </source>
</evidence>
<reference evidence="9 10" key="1">
    <citation type="submission" date="2016-08" db="EMBL/GenBank/DDBJ databases">
        <title>New Insights into Marine Group III Euryarchaeota, from dark to light.</title>
        <authorList>
            <person name="Haro-Moreno J.M."/>
            <person name="Rodriguez-Valera F."/>
            <person name="Lopez-Garcia P."/>
            <person name="Moreira D."/>
            <person name="Martin-Cuadrado A.B."/>
        </authorList>
    </citation>
    <scope>NUCLEOTIDE SEQUENCE [LARGE SCALE GENOMIC DNA]</scope>
    <source>
        <strain evidence="9">CG-Epi6</strain>
    </source>
</reference>
<dbReference type="PANTHER" id="PTHR10631">
    <property type="entry name" value="N 2 ,N 2 -DIMETHYLGUANOSINE TRNA METHYLTRANSFERASE"/>
    <property type="match status" value="1"/>
</dbReference>
<gene>
    <name evidence="9" type="ORF">BEU03_00730</name>
</gene>
<dbReference type="InterPro" id="IPR029063">
    <property type="entry name" value="SAM-dependent_MTases_sf"/>
</dbReference>
<dbReference type="InterPro" id="IPR042296">
    <property type="entry name" value="tRNA_met_Trm1_C"/>
</dbReference>
<keyword evidence="1 8" id="KW-0820">tRNA-binding</keyword>
<accession>A0A1J5SQR7</accession>
<evidence type="ECO:0000256" key="1">
    <source>
        <dbReference type="ARBA" id="ARBA00022555"/>
    </source>
</evidence>
<evidence type="ECO:0000256" key="5">
    <source>
        <dbReference type="ARBA" id="ARBA00022694"/>
    </source>
</evidence>
<keyword evidence="6 8" id="KW-0694">RNA-binding</keyword>
<comment type="similarity">
    <text evidence="8">Belongs to the class I-like SAM-binding methyltransferase superfamily. Trm1 family.</text>
</comment>
<organism evidence="9 10">
    <name type="scientific">Marine Group III euryarchaeote CG-Epi6</name>
    <dbReference type="NCBI Taxonomy" id="1889000"/>
    <lineage>
        <taxon>Archaea</taxon>
        <taxon>Methanobacteriati</taxon>
        <taxon>Thermoplasmatota</taxon>
        <taxon>Thermoplasmata</taxon>
        <taxon>Candidatus Thermoprofundales</taxon>
    </lineage>
</organism>
<evidence type="ECO:0000313" key="10">
    <source>
        <dbReference type="Proteomes" id="UP000183403"/>
    </source>
</evidence>
<evidence type="ECO:0000256" key="7">
    <source>
        <dbReference type="ARBA" id="ARBA00039099"/>
    </source>
</evidence>
<dbReference type="Pfam" id="PF02005">
    <property type="entry name" value="TRM"/>
    <property type="match status" value="2"/>
</dbReference>
<dbReference type="AlphaFoldDB" id="A0A1J5SQR7"/>
<dbReference type="GO" id="GO:0000049">
    <property type="term" value="F:tRNA binding"/>
    <property type="evidence" value="ECO:0007669"/>
    <property type="project" value="UniProtKB-UniRule"/>
</dbReference>
<evidence type="ECO:0000256" key="6">
    <source>
        <dbReference type="ARBA" id="ARBA00022884"/>
    </source>
</evidence>
<sequence length="343" mass="38221">MIEHQEGNANFKANLSGKDKGPGKIKGVFYNPSMKFSRDLNVEFAKKLNFNGIFLDGMSASGIRGIRLALECNFNVEFCDTSKLAVETIKENLKLNNLDSKVFHDDVQNLVKERRYDWIDIDPFGTPAPYFEAIIENVEDDGILGIAATDTAVLCGAKPSICFKRYGAYSMKRVAAKEVGIRILLGRIQTLATKYGRSIEPLLSYSEGHHLRVFLKVVSKKDITLKWLNHEMKILDSESSEAAGPIWMEKIINSDLVPENCEGQLGNFFEVLRHESNGPPGLFDINDMARDAQVGQTPKRLKIIECLVNEGFFASSSVFSPLGIKTDAPRKARIKAIEIAQSL</sequence>
<keyword evidence="2 8" id="KW-0489">Methyltransferase</keyword>
<keyword evidence="5 8" id="KW-0819">tRNA processing</keyword>
<evidence type="ECO:0000313" key="9">
    <source>
        <dbReference type="EMBL" id="OIR10841.1"/>
    </source>
</evidence>
<dbReference type="GO" id="GO:0002940">
    <property type="term" value="P:tRNA N2-guanine methylation"/>
    <property type="evidence" value="ECO:0007669"/>
    <property type="project" value="TreeGrafter"/>
</dbReference>
<dbReference type="Gene3D" id="3.30.56.70">
    <property type="entry name" value="N2,N2-dimethylguanosine tRNA methyltransferase, C-terminal domain"/>
    <property type="match status" value="1"/>
</dbReference>
<evidence type="ECO:0000256" key="4">
    <source>
        <dbReference type="ARBA" id="ARBA00022691"/>
    </source>
</evidence>
<dbReference type="PANTHER" id="PTHR10631:SF3">
    <property type="entry name" value="TRNA (GUANINE(26)-N(2))-DIMETHYLTRANSFERASE"/>
    <property type="match status" value="1"/>
</dbReference>
<dbReference type="EC" id="2.1.1.216" evidence="7"/>
<proteinExistence type="inferred from homology"/>
<evidence type="ECO:0000256" key="2">
    <source>
        <dbReference type="ARBA" id="ARBA00022603"/>
    </source>
</evidence>
<dbReference type="SUPFAM" id="SSF53335">
    <property type="entry name" value="S-adenosyl-L-methionine-dependent methyltransferases"/>
    <property type="match status" value="1"/>
</dbReference>